<feature type="binding site" evidence="6">
    <location>
        <begin position="115"/>
        <end position="116"/>
    </location>
    <ligand>
        <name>S-adenosyl-L-methionine</name>
        <dbReference type="ChEBI" id="CHEBI:59789"/>
    </ligand>
</feature>
<dbReference type="PANTHER" id="PTHR31760:SF0">
    <property type="entry name" value="S-ADENOSYL-L-METHIONINE-DEPENDENT METHYLTRANSFERASES SUPERFAMILY PROTEIN"/>
    <property type="match status" value="1"/>
</dbReference>
<keyword evidence="8" id="KW-1185">Reference proteome</keyword>
<comment type="similarity">
    <text evidence="6">Belongs to the methyltransferase superfamily. RNA methyltransferase RsmG family.</text>
</comment>
<dbReference type="EMBL" id="VDDC01000011">
    <property type="protein sequence ID" value="TNH40000.1"/>
    <property type="molecule type" value="Genomic_DNA"/>
</dbReference>
<accession>A0A5C4R7T3</accession>
<sequence length="196" mass="21910">MIVSRETHERLIAYEALVRKWNARINLVAPSTLPEFNSRHIQDSIQIFDHVKLSEGNWVDLGSGGGLPGIVVSIYAQKAPLTVSLVESDQRKSAFLRTVIRELSLQNVSILTDRIENVPPLTANFISARALAPLSVLLPMVRRHMHQDGTAMFLKGRSWKAECDEARKEWRFDVTSFPSKTDPDAAILKITGVSHA</sequence>
<dbReference type="AlphaFoldDB" id="A0A5C4R7T3"/>
<keyword evidence="5 6" id="KW-0949">S-adenosyl-L-methionine</keyword>
<name>A0A5C4R7T3_9RHOB</name>
<dbReference type="EC" id="2.1.1.170" evidence="6"/>
<evidence type="ECO:0000256" key="4">
    <source>
        <dbReference type="ARBA" id="ARBA00022679"/>
    </source>
</evidence>
<keyword evidence="2 6" id="KW-0698">rRNA processing</keyword>
<feature type="binding site" evidence="6">
    <location>
        <position position="129"/>
    </location>
    <ligand>
        <name>S-adenosyl-L-methionine</name>
        <dbReference type="ChEBI" id="CHEBI:59789"/>
    </ligand>
</feature>
<dbReference type="SUPFAM" id="SSF53335">
    <property type="entry name" value="S-adenosyl-L-methionine-dependent methyltransferases"/>
    <property type="match status" value="1"/>
</dbReference>
<dbReference type="InterPro" id="IPR029063">
    <property type="entry name" value="SAM-dependent_MTases_sf"/>
</dbReference>
<evidence type="ECO:0000313" key="8">
    <source>
        <dbReference type="Proteomes" id="UP000304880"/>
    </source>
</evidence>
<evidence type="ECO:0000313" key="7">
    <source>
        <dbReference type="EMBL" id="TNH40000.1"/>
    </source>
</evidence>
<evidence type="ECO:0000256" key="6">
    <source>
        <dbReference type="HAMAP-Rule" id="MF_00074"/>
    </source>
</evidence>
<evidence type="ECO:0000256" key="5">
    <source>
        <dbReference type="ARBA" id="ARBA00022691"/>
    </source>
</evidence>
<dbReference type="GO" id="GO:0070043">
    <property type="term" value="F:rRNA (guanine-N7-)-methyltransferase activity"/>
    <property type="evidence" value="ECO:0007669"/>
    <property type="project" value="UniProtKB-UniRule"/>
</dbReference>
<dbReference type="PANTHER" id="PTHR31760">
    <property type="entry name" value="S-ADENOSYL-L-METHIONINE-DEPENDENT METHYLTRANSFERASES SUPERFAMILY PROTEIN"/>
    <property type="match status" value="1"/>
</dbReference>
<feature type="binding site" evidence="6">
    <location>
        <position position="67"/>
    </location>
    <ligand>
        <name>S-adenosyl-L-methionine</name>
        <dbReference type="ChEBI" id="CHEBI:59789"/>
    </ligand>
</feature>
<dbReference type="Gene3D" id="3.40.50.150">
    <property type="entry name" value="Vaccinia Virus protein VP39"/>
    <property type="match status" value="1"/>
</dbReference>
<dbReference type="Pfam" id="PF02527">
    <property type="entry name" value="GidB"/>
    <property type="match status" value="1"/>
</dbReference>
<comment type="caution">
    <text evidence="6">Lacks conserved residue(s) required for the propagation of feature annotation.</text>
</comment>
<evidence type="ECO:0000256" key="2">
    <source>
        <dbReference type="ARBA" id="ARBA00022552"/>
    </source>
</evidence>
<dbReference type="Proteomes" id="UP000304880">
    <property type="component" value="Unassembled WGS sequence"/>
</dbReference>
<proteinExistence type="inferred from homology"/>
<dbReference type="RefSeq" id="WP_139598272.1">
    <property type="nucleotide sequence ID" value="NZ_VDDC01000011.1"/>
</dbReference>
<protein>
    <recommendedName>
        <fullName evidence="6">Ribosomal RNA small subunit methyltransferase G</fullName>
        <ecNumber evidence="6">2.1.1.170</ecNumber>
    </recommendedName>
    <alternativeName>
        <fullName evidence="6">16S rRNA 7-methylguanosine methyltransferase</fullName>
        <shortName evidence="6">16S rRNA m7G methyltransferase</shortName>
    </alternativeName>
</protein>
<dbReference type="InterPro" id="IPR003682">
    <property type="entry name" value="rRNA_ssu_MeTfrase_G"/>
</dbReference>
<evidence type="ECO:0000256" key="1">
    <source>
        <dbReference type="ARBA" id="ARBA00022490"/>
    </source>
</evidence>
<keyword evidence="3 6" id="KW-0489">Methyltransferase</keyword>
<dbReference type="GO" id="GO:0005829">
    <property type="term" value="C:cytosol"/>
    <property type="evidence" value="ECO:0007669"/>
    <property type="project" value="TreeGrafter"/>
</dbReference>
<keyword evidence="1 6" id="KW-0963">Cytoplasm</keyword>
<gene>
    <name evidence="6 7" type="primary">rsmG</name>
    <name evidence="7" type="ORF">FHD67_06860</name>
</gene>
<comment type="function">
    <text evidence="6">Specifically methylates the N7 position of guanine in position 527 of 16S rRNA.</text>
</comment>
<dbReference type="NCBIfam" id="TIGR00138">
    <property type="entry name" value="rsmG_gidB"/>
    <property type="match status" value="1"/>
</dbReference>
<reference evidence="7 8" key="1">
    <citation type="submission" date="2019-06" db="EMBL/GenBank/DDBJ databases">
        <authorList>
            <person name="Li J."/>
        </authorList>
    </citation>
    <scope>NUCLEOTIDE SEQUENCE [LARGE SCALE GENOMIC DNA]</scope>
    <source>
        <strain evidence="7 8">CGMCC 1.8012</strain>
    </source>
</reference>
<organism evidence="7 8">
    <name type="scientific">Paracoccus haeundaensis</name>
    <dbReference type="NCBI Taxonomy" id="225362"/>
    <lineage>
        <taxon>Bacteria</taxon>
        <taxon>Pseudomonadati</taxon>
        <taxon>Pseudomonadota</taxon>
        <taxon>Alphaproteobacteria</taxon>
        <taxon>Rhodobacterales</taxon>
        <taxon>Paracoccaceae</taxon>
        <taxon>Paracoccus</taxon>
    </lineage>
</organism>
<comment type="subcellular location">
    <subcellularLocation>
        <location evidence="6">Cytoplasm</location>
    </subcellularLocation>
</comment>
<dbReference type="PIRSF" id="PIRSF003078">
    <property type="entry name" value="GidB"/>
    <property type="match status" value="1"/>
</dbReference>
<keyword evidence="4 6" id="KW-0808">Transferase</keyword>
<feature type="binding site" evidence="6">
    <location>
        <position position="62"/>
    </location>
    <ligand>
        <name>S-adenosyl-L-methionine</name>
        <dbReference type="ChEBI" id="CHEBI:59789"/>
    </ligand>
</feature>
<dbReference type="HAMAP" id="MF_00074">
    <property type="entry name" value="16SrRNA_methyltr_G"/>
    <property type="match status" value="1"/>
</dbReference>
<comment type="catalytic activity">
    <reaction evidence="6">
        <text>guanosine(527) in 16S rRNA + S-adenosyl-L-methionine = N(7)-methylguanosine(527) in 16S rRNA + S-adenosyl-L-homocysteine</text>
        <dbReference type="Rhea" id="RHEA:42732"/>
        <dbReference type="Rhea" id="RHEA-COMP:10209"/>
        <dbReference type="Rhea" id="RHEA-COMP:10210"/>
        <dbReference type="ChEBI" id="CHEBI:57856"/>
        <dbReference type="ChEBI" id="CHEBI:59789"/>
        <dbReference type="ChEBI" id="CHEBI:74269"/>
        <dbReference type="ChEBI" id="CHEBI:74480"/>
        <dbReference type="EC" id="2.1.1.170"/>
    </reaction>
</comment>
<comment type="caution">
    <text evidence="7">The sequence shown here is derived from an EMBL/GenBank/DDBJ whole genome shotgun (WGS) entry which is preliminary data.</text>
</comment>
<evidence type="ECO:0000256" key="3">
    <source>
        <dbReference type="ARBA" id="ARBA00022603"/>
    </source>
</evidence>